<reference evidence="2 3" key="1">
    <citation type="submission" date="2016-09" db="EMBL/GenBank/DDBJ databases">
        <title>Draft genome sequence for the type strain of Desulfuribacillus alkaliarsenatis AHT28, an obligately anaerobic, sulfidogenic bacterium isolated from Russian soda lake sediments.</title>
        <authorList>
            <person name="Abin C.A."/>
            <person name="Hollibaugh J.T."/>
        </authorList>
    </citation>
    <scope>NUCLEOTIDE SEQUENCE [LARGE SCALE GENOMIC DNA]</scope>
    <source>
        <strain evidence="2 3">AHT28</strain>
    </source>
</reference>
<protein>
    <submittedName>
        <fullName evidence="2">Uncharacterized protein</fullName>
    </submittedName>
</protein>
<feature type="transmembrane region" description="Helical" evidence="1">
    <location>
        <begin position="69"/>
        <end position="88"/>
    </location>
</feature>
<proteinExistence type="predicted"/>
<gene>
    <name evidence="2" type="ORF">BHF68_10430</name>
</gene>
<dbReference type="EMBL" id="MIJE01000033">
    <property type="protein sequence ID" value="OEF96139.1"/>
    <property type="molecule type" value="Genomic_DNA"/>
</dbReference>
<feature type="transmembrane region" description="Helical" evidence="1">
    <location>
        <begin position="15"/>
        <end position="32"/>
    </location>
</feature>
<evidence type="ECO:0000313" key="2">
    <source>
        <dbReference type="EMBL" id="OEF96139.1"/>
    </source>
</evidence>
<organism evidence="2 3">
    <name type="scientific">Desulfuribacillus alkaliarsenatis</name>
    <dbReference type="NCBI Taxonomy" id="766136"/>
    <lineage>
        <taxon>Bacteria</taxon>
        <taxon>Bacillati</taxon>
        <taxon>Bacillota</taxon>
        <taxon>Desulfuribacillia</taxon>
        <taxon>Desulfuribacillales</taxon>
        <taxon>Desulfuribacillaceae</taxon>
        <taxon>Desulfuribacillus</taxon>
    </lineage>
</organism>
<dbReference type="Proteomes" id="UP000094296">
    <property type="component" value="Unassembled WGS sequence"/>
</dbReference>
<comment type="caution">
    <text evidence="2">The sequence shown here is derived from an EMBL/GenBank/DDBJ whole genome shotgun (WGS) entry which is preliminary data.</text>
</comment>
<name>A0A1E5G0B1_9FIRM</name>
<evidence type="ECO:0000313" key="3">
    <source>
        <dbReference type="Proteomes" id="UP000094296"/>
    </source>
</evidence>
<sequence length="98" mass="11237">MSGLLFFRDMSKVDIAKSATLVVIYYALIIAFEQFLISIGKYSLILVLLFIPTTTYSVIHQLFLSLFELSIWIGLILSVFAPYLYVLFGKRQYNIEGN</sequence>
<dbReference type="AlphaFoldDB" id="A0A1E5G0B1"/>
<keyword evidence="3" id="KW-1185">Reference proteome</keyword>
<evidence type="ECO:0000256" key="1">
    <source>
        <dbReference type="SAM" id="Phobius"/>
    </source>
</evidence>
<feature type="transmembrane region" description="Helical" evidence="1">
    <location>
        <begin position="44"/>
        <end position="63"/>
    </location>
</feature>
<keyword evidence="1" id="KW-1133">Transmembrane helix</keyword>
<keyword evidence="1" id="KW-0472">Membrane</keyword>
<keyword evidence="1" id="KW-0812">Transmembrane</keyword>
<accession>A0A1E5G0B1</accession>